<dbReference type="AlphaFoldDB" id="S7WKT6"/>
<organism evidence="1 2">
    <name type="scientific">Acinetobacter junii CIP 107470 = MTCC 11364</name>
    <dbReference type="NCBI Taxonomy" id="1217666"/>
    <lineage>
        <taxon>Bacteria</taxon>
        <taxon>Pseudomonadati</taxon>
        <taxon>Pseudomonadota</taxon>
        <taxon>Gammaproteobacteria</taxon>
        <taxon>Moraxellales</taxon>
        <taxon>Moraxellaceae</taxon>
        <taxon>Acinetobacter</taxon>
    </lineage>
</organism>
<dbReference type="Proteomes" id="UP000018420">
    <property type="component" value="Unassembled WGS sequence"/>
</dbReference>
<sequence length="48" mass="5658">MKRKKSLRLVKQPKKTLTITQQLSGILAHVKSDDDKSSYYKYLAKKYQ</sequence>
<name>S7WKT6_ACIJU</name>
<protein>
    <submittedName>
        <fullName evidence="1">Uncharacterized protein</fullName>
    </submittedName>
</protein>
<dbReference type="EMBL" id="ASYZ01000148">
    <property type="protein sequence ID" value="EPR82477.1"/>
    <property type="molecule type" value="Genomic_DNA"/>
</dbReference>
<dbReference type="RefSeq" id="WP_004909444.1">
    <property type="nucleotide sequence ID" value="NZ_ASYZ01000148.1"/>
</dbReference>
<dbReference type="PATRIC" id="fig|1330047.3.peg.2623"/>
<evidence type="ECO:0000313" key="2">
    <source>
        <dbReference type="Proteomes" id="UP000018420"/>
    </source>
</evidence>
<accession>S7WKT6</accession>
<reference evidence="1 2" key="1">
    <citation type="submission" date="2013-05" db="EMBL/GenBank/DDBJ databases">
        <title>Genome assembly of Acinetobacter junii MTCC 11364.</title>
        <authorList>
            <person name="Khatri I."/>
            <person name="Singh N.K."/>
            <person name="Subramanian S."/>
            <person name="Mayilraj S."/>
        </authorList>
    </citation>
    <scope>NUCLEOTIDE SEQUENCE [LARGE SCALE GENOMIC DNA]</scope>
    <source>
        <strain evidence="1 2">MTCC 11364</strain>
    </source>
</reference>
<evidence type="ECO:0000313" key="1">
    <source>
        <dbReference type="EMBL" id="EPR82477.1"/>
    </source>
</evidence>
<gene>
    <name evidence="1" type="ORF">L292_0791</name>
</gene>
<comment type="caution">
    <text evidence="1">The sequence shown here is derived from an EMBL/GenBank/DDBJ whole genome shotgun (WGS) entry which is preliminary data.</text>
</comment>
<proteinExistence type="predicted"/>